<evidence type="ECO:0000313" key="1">
    <source>
        <dbReference type="EMBL" id="KAK7344554.1"/>
    </source>
</evidence>
<dbReference type="Proteomes" id="UP001367508">
    <property type="component" value="Unassembled WGS sequence"/>
</dbReference>
<name>A0AAN9QQQ6_CANGL</name>
<reference evidence="1 2" key="1">
    <citation type="submission" date="2024-01" db="EMBL/GenBank/DDBJ databases">
        <title>The genomes of 5 underutilized Papilionoideae crops provide insights into root nodulation and disease resistanc.</title>
        <authorList>
            <person name="Jiang F."/>
        </authorList>
    </citation>
    <scope>NUCLEOTIDE SEQUENCE [LARGE SCALE GENOMIC DNA]</scope>
    <source>
        <strain evidence="1">LVBAO_FW01</strain>
        <tissue evidence="1">Leaves</tissue>
    </source>
</reference>
<protein>
    <submittedName>
        <fullName evidence="1">Uncharacterized protein</fullName>
    </submittedName>
</protein>
<dbReference type="AlphaFoldDB" id="A0AAN9QQQ6"/>
<dbReference type="EMBL" id="JAYMYQ010000003">
    <property type="protein sequence ID" value="KAK7344554.1"/>
    <property type="molecule type" value="Genomic_DNA"/>
</dbReference>
<sequence length="181" mass="20421">MADYVQWGHDLSHWPSDKKAKLLPLGDEAIPFGCSKKSKLNTIHQWGSKTICRLKLHYSVLPTWVGAMDVVIGYEYRLALPPTKLNFMENYSQNTWHPRRYTCRTLGGARSGGWSACTLIHPSKRLRRIQGIKDSNTSVVQRFVHRLSTAASPVRTPLAPHPNFVANFPFPVMRAAPVSVL</sequence>
<evidence type="ECO:0000313" key="2">
    <source>
        <dbReference type="Proteomes" id="UP001367508"/>
    </source>
</evidence>
<keyword evidence="2" id="KW-1185">Reference proteome</keyword>
<organism evidence="1 2">
    <name type="scientific">Canavalia gladiata</name>
    <name type="common">Sword bean</name>
    <name type="synonym">Dolichos gladiatus</name>
    <dbReference type="NCBI Taxonomy" id="3824"/>
    <lineage>
        <taxon>Eukaryota</taxon>
        <taxon>Viridiplantae</taxon>
        <taxon>Streptophyta</taxon>
        <taxon>Embryophyta</taxon>
        <taxon>Tracheophyta</taxon>
        <taxon>Spermatophyta</taxon>
        <taxon>Magnoliopsida</taxon>
        <taxon>eudicotyledons</taxon>
        <taxon>Gunneridae</taxon>
        <taxon>Pentapetalae</taxon>
        <taxon>rosids</taxon>
        <taxon>fabids</taxon>
        <taxon>Fabales</taxon>
        <taxon>Fabaceae</taxon>
        <taxon>Papilionoideae</taxon>
        <taxon>50 kb inversion clade</taxon>
        <taxon>NPAAA clade</taxon>
        <taxon>indigoferoid/millettioid clade</taxon>
        <taxon>Phaseoleae</taxon>
        <taxon>Canavalia</taxon>
    </lineage>
</organism>
<comment type="caution">
    <text evidence="1">The sequence shown here is derived from an EMBL/GenBank/DDBJ whole genome shotgun (WGS) entry which is preliminary data.</text>
</comment>
<accession>A0AAN9QQQ6</accession>
<gene>
    <name evidence="1" type="ORF">VNO77_14295</name>
</gene>
<proteinExistence type="predicted"/>